<dbReference type="GO" id="GO:0050355">
    <property type="term" value="F:inorganic triphosphate phosphatase activity"/>
    <property type="evidence" value="ECO:0007669"/>
    <property type="project" value="InterPro"/>
</dbReference>
<dbReference type="InterPro" id="IPR033469">
    <property type="entry name" value="CYTH-like_dom_sf"/>
</dbReference>
<proteinExistence type="predicted"/>
<accession>A0A4V1P0N6</accession>
<dbReference type="Gene3D" id="1.40.20.10">
    <property type="entry name" value="CHAD domain"/>
    <property type="match status" value="1"/>
</dbReference>
<dbReference type="PANTHER" id="PTHR39569">
    <property type="entry name" value="INORGANIC TRIPHOSPHATASE"/>
    <property type="match status" value="1"/>
</dbReference>
<dbReference type="InterPro" id="IPR023577">
    <property type="entry name" value="CYTH_domain"/>
</dbReference>
<protein>
    <submittedName>
        <fullName evidence="3">Inorganic triphosphatase</fullName>
    </submittedName>
</protein>
<feature type="domain" description="CYTH" evidence="1">
    <location>
        <begin position="6"/>
        <end position="198"/>
    </location>
</feature>
<name>A0A4V1P0N6_RHILE</name>
<dbReference type="Pfam" id="PF05235">
    <property type="entry name" value="CHAD"/>
    <property type="match status" value="1"/>
</dbReference>
<dbReference type="Proteomes" id="UP000290767">
    <property type="component" value="Unassembled WGS sequence"/>
</dbReference>
<dbReference type="PROSITE" id="PS51708">
    <property type="entry name" value="CHAD"/>
    <property type="match status" value="1"/>
</dbReference>
<sequence>MEPALPSEIEIKLDLSDEPLERLLGSDLFGDPQEILQQSSTYFETDDRRLSQEGFSLRIRSTGASHVQTVKASGPAKSLFVRSEWETPIEGNEPVLDHTSPLISEFGPELEVEAAFTVFIERRVWNIELNGSRLEVVVDRGDVVSGNRRSPVQEIEVELKDGDPKDLFIFIRKIDAIAPFRFGIQSKSERGLALLDRQQFMFKAERLNLERSIKASAAFREIAASCFRQFRLNEEILLQRRNSEALHQARVALRRLRSAFSLFKPLLTGDEPSRLQGELRWLAGILGEARNLDVLLMKAKDSDLRAKLKDARNTAYGDAVEALESARARALMLDFNEWLQCDTDRAGGGGATSEDASASQFAAKALDKMRKKLKKHGSALAETDDEHRHQVRKDAKKLRYAAEFFGSLFDDKRGARRHRKFIAAMEELQDHLGALNDLATGPDVLEQHGLADHPARDSVVSHDDKNALIGMAQSSVDEVIDTKRFWR</sequence>
<dbReference type="SMART" id="SM00880">
    <property type="entry name" value="CHAD"/>
    <property type="match status" value="1"/>
</dbReference>
<reference evidence="3 4" key="1">
    <citation type="submission" date="2017-03" db="EMBL/GenBank/DDBJ databases">
        <authorList>
            <person name="Safronova V.I."/>
            <person name="Sazanova A.L."/>
            <person name="Chirak E.R."/>
        </authorList>
    </citation>
    <scope>NUCLEOTIDE SEQUENCE [LARGE SCALE GENOMIC DNA]</scope>
    <source>
        <strain evidence="3 4">Tri-43</strain>
    </source>
</reference>
<organism evidence="3 4">
    <name type="scientific">Rhizobium leguminosarum</name>
    <dbReference type="NCBI Taxonomy" id="384"/>
    <lineage>
        <taxon>Bacteria</taxon>
        <taxon>Pseudomonadati</taxon>
        <taxon>Pseudomonadota</taxon>
        <taxon>Alphaproteobacteria</taxon>
        <taxon>Hyphomicrobiales</taxon>
        <taxon>Rhizobiaceae</taxon>
        <taxon>Rhizobium/Agrobacterium group</taxon>
        <taxon>Rhizobium</taxon>
    </lineage>
</organism>
<dbReference type="CDD" id="cd07756">
    <property type="entry name" value="CYTH-like_Pase_CHAD"/>
    <property type="match status" value="1"/>
</dbReference>
<dbReference type="PANTHER" id="PTHR39569:SF1">
    <property type="entry name" value="INORGANIC TRIPHOSPHATASE"/>
    <property type="match status" value="1"/>
</dbReference>
<dbReference type="GO" id="GO:0046872">
    <property type="term" value="F:metal ion binding"/>
    <property type="evidence" value="ECO:0007669"/>
    <property type="project" value="TreeGrafter"/>
</dbReference>
<dbReference type="InterPro" id="IPR007899">
    <property type="entry name" value="CHAD_dom"/>
</dbReference>
<dbReference type="Gene3D" id="2.40.320.10">
    <property type="entry name" value="Hypothetical Protein Pfu-838710-001"/>
    <property type="match status" value="1"/>
</dbReference>
<evidence type="ECO:0000313" key="3">
    <source>
        <dbReference type="EMBL" id="RXT21150.1"/>
    </source>
</evidence>
<feature type="domain" description="CHAD" evidence="2">
    <location>
        <begin position="212"/>
        <end position="485"/>
    </location>
</feature>
<dbReference type="SUPFAM" id="SSF55154">
    <property type="entry name" value="CYTH-like phosphatases"/>
    <property type="match status" value="1"/>
</dbReference>
<dbReference type="AlphaFoldDB" id="A0A4V1P0N6"/>
<dbReference type="InterPro" id="IPR038186">
    <property type="entry name" value="CHAD_dom_sf"/>
</dbReference>
<evidence type="ECO:0000259" key="2">
    <source>
        <dbReference type="PROSITE" id="PS51708"/>
    </source>
</evidence>
<gene>
    <name evidence="3" type="ORF">B5P46_23410</name>
</gene>
<dbReference type="Pfam" id="PF01928">
    <property type="entry name" value="CYTH"/>
    <property type="match status" value="1"/>
</dbReference>
<dbReference type="EMBL" id="MZMU01000015">
    <property type="protein sequence ID" value="RXT21150.1"/>
    <property type="molecule type" value="Genomic_DNA"/>
</dbReference>
<dbReference type="PROSITE" id="PS51707">
    <property type="entry name" value="CYTH"/>
    <property type="match status" value="1"/>
</dbReference>
<dbReference type="SMART" id="SM01118">
    <property type="entry name" value="CYTH"/>
    <property type="match status" value="1"/>
</dbReference>
<evidence type="ECO:0000259" key="1">
    <source>
        <dbReference type="PROSITE" id="PS51707"/>
    </source>
</evidence>
<dbReference type="InterPro" id="IPR039013">
    <property type="entry name" value="YgiF"/>
</dbReference>
<evidence type="ECO:0000313" key="4">
    <source>
        <dbReference type="Proteomes" id="UP000290767"/>
    </source>
</evidence>
<comment type="caution">
    <text evidence="3">The sequence shown here is derived from an EMBL/GenBank/DDBJ whole genome shotgun (WGS) entry which is preliminary data.</text>
</comment>